<dbReference type="EMBL" id="AP019869">
    <property type="protein sequence ID" value="BBN07372.1"/>
    <property type="molecule type" value="Genomic_DNA"/>
</dbReference>
<accession>A0AAF6B5T8</accession>
<dbReference type="Gene3D" id="1.25.40.20">
    <property type="entry name" value="Ankyrin repeat-containing domain"/>
    <property type="match status" value="1"/>
</dbReference>
<dbReference type="Proteomes" id="UP001162541">
    <property type="component" value="Chromosome 4"/>
</dbReference>
<evidence type="ECO:0000313" key="2">
    <source>
        <dbReference type="EMBL" id="BBN07372.1"/>
    </source>
</evidence>
<dbReference type="InterPro" id="IPR036770">
    <property type="entry name" value="Ankyrin_rpt-contain_sf"/>
</dbReference>
<feature type="region of interest" description="Disordered" evidence="1">
    <location>
        <begin position="1"/>
        <end position="22"/>
    </location>
</feature>
<protein>
    <submittedName>
        <fullName evidence="2">Uncharacterized protein</fullName>
    </submittedName>
</protein>
<organism evidence="2 3">
    <name type="scientific">Marchantia polymorpha subsp. ruderalis</name>
    <dbReference type="NCBI Taxonomy" id="1480154"/>
    <lineage>
        <taxon>Eukaryota</taxon>
        <taxon>Viridiplantae</taxon>
        <taxon>Streptophyta</taxon>
        <taxon>Embryophyta</taxon>
        <taxon>Marchantiophyta</taxon>
        <taxon>Marchantiopsida</taxon>
        <taxon>Marchantiidae</taxon>
        <taxon>Marchantiales</taxon>
        <taxon>Marchantiaceae</taxon>
        <taxon>Marchantia</taxon>
    </lineage>
</organism>
<evidence type="ECO:0000256" key="1">
    <source>
        <dbReference type="SAM" id="MobiDB-lite"/>
    </source>
</evidence>
<dbReference type="AlphaFoldDB" id="A0AAF6B5T8"/>
<name>A0AAF6B5T8_MARPO</name>
<sequence length="287" mass="32394">MDFACAWTSTQNPGSSRASPPILKGRSLDRLGEITASVLRDLGQSHHAVTALFRQSHESVFSRWNCFSSTPCALAASGTRLLDMVRELLDMVRNCKQKLLLKAFQLGRADEVQRMFDLEDGRGRTPLHVAVDHDAIKEFFSLKDYFKEALWRDIVNRRDAGGRTPLHRTASSIEPPKDLTLLVRDDQTDKALTFGWKDLGYLKFIVDVTKVSVRNGFSKATFEGALASHIACYNPRGAKIMKEWSVSSGTRSLNEAPCETFRYKSRNNFDILMCRSETSSHWRSSLL</sequence>
<evidence type="ECO:0000313" key="3">
    <source>
        <dbReference type="Proteomes" id="UP001162541"/>
    </source>
</evidence>
<proteinExistence type="predicted"/>
<feature type="compositionally biased region" description="Polar residues" evidence="1">
    <location>
        <begin position="7"/>
        <end position="18"/>
    </location>
</feature>
<dbReference type="SUPFAM" id="SSF48403">
    <property type="entry name" value="Ankyrin repeat"/>
    <property type="match status" value="1"/>
</dbReference>
<reference evidence="3" key="1">
    <citation type="journal article" date="2020" name="Curr. Biol.">
        <title>Chromatin organization in early land plants reveals an ancestral association between H3K27me3, transposons, and constitutive heterochromatin.</title>
        <authorList>
            <person name="Montgomery S.A."/>
            <person name="Tanizawa Y."/>
            <person name="Galik B."/>
            <person name="Wang N."/>
            <person name="Ito T."/>
            <person name="Mochizuki T."/>
            <person name="Akimcheva S."/>
            <person name="Bowman J.L."/>
            <person name="Cognat V."/>
            <person name="Marechal-Drouard L."/>
            <person name="Ekker H."/>
            <person name="Hong S.F."/>
            <person name="Kohchi T."/>
            <person name="Lin S.S."/>
            <person name="Liu L.D."/>
            <person name="Nakamura Y."/>
            <person name="Valeeva L.R."/>
            <person name="Shakirov E.V."/>
            <person name="Shippen D.E."/>
            <person name="Wei W.L."/>
            <person name="Yagura M."/>
            <person name="Yamaoka S."/>
            <person name="Yamato K.T."/>
            <person name="Liu C."/>
            <person name="Berger F."/>
        </authorList>
    </citation>
    <scope>NUCLEOTIDE SEQUENCE [LARGE SCALE GENOMIC DNA]</scope>
    <source>
        <strain evidence="3">Tak-1</strain>
    </source>
</reference>
<gene>
    <name evidence="2" type="ORF">Mp_4g03320</name>
</gene>